<organism evidence="1 2">
    <name type="scientific">Nephila pilipes</name>
    <name type="common">Giant wood spider</name>
    <name type="synonym">Nephila maculata</name>
    <dbReference type="NCBI Taxonomy" id="299642"/>
    <lineage>
        <taxon>Eukaryota</taxon>
        <taxon>Metazoa</taxon>
        <taxon>Ecdysozoa</taxon>
        <taxon>Arthropoda</taxon>
        <taxon>Chelicerata</taxon>
        <taxon>Arachnida</taxon>
        <taxon>Araneae</taxon>
        <taxon>Araneomorphae</taxon>
        <taxon>Entelegynae</taxon>
        <taxon>Araneoidea</taxon>
        <taxon>Nephilidae</taxon>
        <taxon>Nephila</taxon>
    </lineage>
</organism>
<gene>
    <name evidence="1" type="ORF">NPIL_577431</name>
</gene>
<sequence>MINLETTFATDGSGVPRRQRIIATPVGP</sequence>
<reference evidence="1" key="1">
    <citation type="submission" date="2020-08" db="EMBL/GenBank/DDBJ databases">
        <title>Multicomponent nature underlies the extraordinary mechanical properties of spider dragline silk.</title>
        <authorList>
            <person name="Kono N."/>
            <person name="Nakamura H."/>
            <person name="Mori M."/>
            <person name="Yoshida Y."/>
            <person name="Ohtoshi R."/>
            <person name="Malay A.D."/>
            <person name="Moran D.A.P."/>
            <person name="Tomita M."/>
            <person name="Numata K."/>
            <person name="Arakawa K."/>
        </authorList>
    </citation>
    <scope>NUCLEOTIDE SEQUENCE</scope>
</reference>
<proteinExistence type="predicted"/>
<dbReference type="EMBL" id="BMAW01030684">
    <property type="protein sequence ID" value="GFU17592.1"/>
    <property type="molecule type" value="Genomic_DNA"/>
</dbReference>
<accession>A0A8X6QBI5</accession>
<keyword evidence="2" id="KW-1185">Reference proteome</keyword>
<comment type="caution">
    <text evidence="1">The sequence shown here is derived from an EMBL/GenBank/DDBJ whole genome shotgun (WGS) entry which is preliminary data.</text>
</comment>
<name>A0A8X6QBI5_NEPPI</name>
<dbReference type="Proteomes" id="UP000887013">
    <property type="component" value="Unassembled WGS sequence"/>
</dbReference>
<evidence type="ECO:0000313" key="2">
    <source>
        <dbReference type="Proteomes" id="UP000887013"/>
    </source>
</evidence>
<dbReference type="AlphaFoldDB" id="A0A8X6QBI5"/>
<feature type="non-terminal residue" evidence="1">
    <location>
        <position position="28"/>
    </location>
</feature>
<protein>
    <submittedName>
        <fullName evidence="1">Uncharacterized protein</fullName>
    </submittedName>
</protein>
<evidence type="ECO:0000313" key="1">
    <source>
        <dbReference type="EMBL" id="GFU17592.1"/>
    </source>
</evidence>